<dbReference type="Proteomes" id="UP000499080">
    <property type="component" value="Unassembled WGS sequence"/>
</dbReference>
<accession>A0A4Y2LM02</accession>
<protein>
    <submittedName>
        <fullName evidence="1">Uncharacterized protein</fullName>
    </submittedName>
</protein>
<dbReference type="EMBL" id="BGPR01005894">
    <property type="protein sequence ID" value="GBN14367.1"/>
    <property type="molecule type" value="Genomic_DNA"/>
</dbReference>
<name>A0A4Y2LM02_ARAVE</name>
<organism evidence="1 2">
    <name type="scientific">Araneus ventricosus</name>
    <name type="common">Orbweaver spider</name>
    <name type="synonym">Epeira ventricosa</name>
    <dbReference type="NCBI Taxonomy" id="182803"/>
    <lineage>
        <taxon>Eukaryota</taxon>
        <taxon>Metazoa</taxon>
        <taxon>Ecdysozoa</taxon>
        <taxon>Arthropoda</taxon>
        <taxon>Chelicerata</taxon>
        <taxon>Arachnida</taxon>
        <taxon>Araneae</taxon>
        <taxon>Araneomorphae</taxon>
        <taxon>Entelegynae</taxon>
        <taxon>Araneoidea</taxon>
        <taxon>Araneidae</taxon>
        <taxon>Araneus</taxon>
    </lineage>
</organism>
<proteinExistence type="predicted"/>
<reference evidence="1 2" key="1">
    <citation type="journal article" date="2019" name="Sci. Rep.">
        <title>Orb-weaving spider Araneus ventricosus genome elucidates the spidroin gene catalogue.</title>
        <authorList>
            <person name="Kono N."/>
            <person name="Nakamura H."/>
            <person name="Ohtoshi R."/>
            <person name="Moran D.A.P."/>
            <person name="Shinohara A."/>
            <person name="Yoshida Y."/>
            <person name="Fujiwara M."/>
            <person name="Mori M."/>
            <person name="Tomita M."/>
            <person name="Arakawa K."/>
        </authorList>
    </citation>
    <scope>NUCLEOTIDE SEQUENCE [LARGE SCALE GENOMIC DNA]</scope>
</reference>
<dbReference type="AlphaFoldDB" id="A0A4Y2LM02"/>
<sequence>MPRVEATRRLFGDGRCNFEPCSDDGDDTGDGAPTSPNFRAAPGVYQRVRMIVMPRPRMHSRSSAEANFDPGALWLGGQYVTIKPSRPSVCLFFAL</sequence>
<evidence type="ECO:0000313" key="1">
    <source>
        <dbReference type="EMBL" id="GBN14367.1"/>
    </source>
</evidence>
<gene>
    <name evidence="1" type="ORF">AVEN_275143_1</name>
</gene>
<keyword evidence="2" id="KW-1185">Reference proteome</keyword>
<comment type="caution">
    <text evidence="1">The sequence shown here is derived from an EMBL/GenBank/DDBJ whole genome shotgun (WGS) entry which is preliminary data.</text>
</comment>
<evidence type="ECO:0000313" key="2">
    <source>
        <dbReference type="Proteomes" id="UP000499080"/>
    </source>
</evidence>